<comment type="caution">
    <text evidence="2">The sequence shown here is derived from an EMBL/GenBank/DDBJ whole genome shotgun (WGS) entry which is preliminary data.</text>
</comment>
<evidence type="ECO:0000256" key="1">
    <source>
        <dbReference type="SAM" id="Phobius"/>
    </source>
</evidence>
<reference evidence="2" key="1">
    <citation type="submission" date="2020-09" db="EMBL/GenBank/DDBJ databases">
        <authorList>
            <person name="Kim M.K."/>
        </authorList>
    </citation>
    <scope>NUCLEOTIDE SEQUENCE</scope>
    <source>
        <strain evidence="2">BT664</strain>
    </source>
</reference>
<sequence>MMAATQLTSESNGLRMGVYTAVVLILYTGLAALAGFLDKIEAGTLDLVFLTVGVVMAIMRFKRSQGNRMSYLQGFGTGIITALTASVLLAGFFWLLGGLSGGDVGSAQRIQARDLFGADLGVLIGGLGIILLGSMWGVIVTLVAMQYFKSPDHQPIASLD</sequence>
<feature type="transmembrane region" description="Helical" evidence="1">
    <location>
        <begin position="116"/>
        <end position="144"/>
    </location>
</feature>
<gene>
    <name evidence="2" type="ORF">IC235_13875</name>
</gene>
<dbReference type="AlphaFoldDB" id="A0A927BEM2"/>
<dbReference type="Pfam" id="PF13858">
    <property type="entry name" value="DUF4199"/>
    <property type="match status" value="1"/>
</dbReference>
<protein>
    <submittedName>
        <fullName evidence="2">DUF4199 domain-containing protein</fullName>
    </submittedName>
</protein>
<accession>A0A927BEM2</accession>
<proteinExistence type="predicted"/>
<dbReference type="RefSeq" id="WP_191005787.1">
    <property type="nucleotide sequence ID" value="NZ_JACXAD010000015.1"/>
</dbReference>
<keyword evidence="1" id="KW-1133">Transmembrane helix</keyword>
<keyword evidence="1" id="KW-0812">Transmembrane</keyword>
<dbReference type="EMBL" id="JACXAD010000015">
    <property type="protein sequence ID" value="MBD2768976.1"/>
    <property type="molecule type" value="Genomic_DNA"/>
</dbReference>
<dbReference type="InterPro" id="IPR025250">
    <property type="entry name" value="DUF4199"/>
</dbReference>
<feature type="transmembrane region" description="Helical" evidence="1">
    <location>
        <begin position="16"/>
        <end position="36"/>
    </location>
</feature>
<evidence type="ECO:0000313" key="3">
    <source>
        <dbReference type="Proteomes" id="UP000612233"/>
    </source>
</evidence>
<evidence type="ECO:0000313" key="2">
    <source>
        <dbReference type="EMBL" id="MBD2768976.1"/>
    </source>
</evidence>
<dbReference type="Proteomes" id="UP000612233">
    <property type="component" value="Unassembled WGS sequence"/>
</dbReference>
<keyword evidence="3" id="KW-1185">Reference proteome</keyword>
<feature type="transmembrane region" description="Helical" evidence="1">
    <location>
        <begin position="42"/>
        <end position="59"/>
    </location>
</feature>
<organism evidence="2 3">
    <name type="scientific">Hymenobacter montanus</name>
    <dbReference type="NCBI Taxonomy" id="2771359"/>
    <lineage>
        <taxon>Bacteria</taxon>
        <taxon>Pseudomonadati</taxon>
        <taxon>Bacteroidota</taxon>
        <taxon>Cytophagia</taxon>
        <taxon>Cytophagales</taxon>
        <taxon>Hymenobacteraceae</taxon>
        <taxon>Hymenobacter</taxon>
    </lineage>
</organism>
<feature type="transmembrane region" description="Helical" evidence="1">
    <location>
        <begin position="71"/>
        <end position="96"/>
    </location>
</feature>
<keyword evidence="1" id="KW-0472">Membrane</keyword>
<name>A0A927BEM2_9BACT</name>